<evidence type="ECO:0000256" key="4">
    <source>
        <dbReference type="ARBA" id="ARBA00025338"/>
    </source>
</evidence>
<dbReference type="PANTHER" id="PTHR28080">
    <property type="entry name" value="PEROXISOMAL BIOGENESIS FACTOR 3"/>
    <property type="match status" value="1"/>
</dbReference>
<keyword evidence="6" id="KW-1133">Transmembrane helix</keyword>
<sequence>MWGSIPACLRRHKKKFIFLGGVVGGVVILNTYLKRKFREWETQRTAEICDQIKRSNHFEGTMMTCDSVFLTCVPKIRQVITKTVDVNEIVKQVSTNPPNKIELWEQLKVLVFTQALGEMYAQCLLCILLRVQMSILSGYVFMSRCTTSSATEQQQKYMSRIEDFMLNGINLVLDRVQRVVKENLKSVPLHQVLKLQDVERIVRSIQNSILESGENFLRDITGSLMPASSSSVMNNEFLDNISLETKDVIECPDFSYVLQLCVDNGISSLMDRLSECYVMLSDGTGTFINPHDFSAPLAKLIPIMHNVFCQHKPTDQDSFVHNLLQLEPLNSFAANIYEAFSQKKNCLKM</sequence>
<dbReference type="Proteomes" id="UP000886998">
    <property type="component" value="Unassembled WGS sequence"/>
</dbReference>
<comment type="subunit">
    <text evidence="1">Interacts with PEX19.</text>
</comment>
<proteinExistence type="predicted"/>
<name>A0A8X6YEY4_9ARAC</name>
<evidence type="ECO:0000256" key="1">
    <source>
        <dbReference type="ARBA" id="ARBA00011494"/>
    </source>
</evidence>
<organism evidence="7 8">
    <name type="scientific">Trichonephila inaurata madagascariensis</name>
    <dbReference type="NCBI Taxonomy" id="2747483"/>
    <lineage>
        <taxon>Eukaryota</taxon>
        <taxon>Metazoa</taxon>
        <taxon>Ecdysozoa</taxon>
        <taxon>Arthropoda</taxon>
        <taxon>Chelicerata</taxon>
        <taxon>Arachnida</taxon>
        <taxon>Araneae</taxon>
        <taxon>Araneomorphae</taxon>
        <taxon>Entelegynae</taxon>
        <taxon>Araneoidea</taxon>
        <taxon>Nephilidae</taxon>
        <taxon>Trichonephila</taxon>
        <taxon>Trichonephila inaurata</taxon>
    </lineage>
</organism>
<dbReference type="AlphaFoldDB" id="A0A8X6YEY4"/>
<comment type="function">
    <text evidence="4">Involved in peroxisome biosynthesis and integrity. Assembles membrane vesicles before the matrix proteins are translocated. As a docking factor for PEX19, is necessary for the import of peroxisomal membrane proteins in the peroxisomes.</text>
</comment>
<keyword evidence="3" id="KW-0962">Peroxisome biogenesis</keyword>
<dbReference type="GO" id="GO:0005778">
    <property type="term" value="C:peroxisomal membrane"/>
    <property type="evidence" value="ECO:0007669"/>
    <property type="project" value="InterPro"/>
</dbReference>
<evidence type="ECO:0000256" key="3">
    <source>
        <dbReference type="ARBA" id="ARBA00022593"/>
    </source>
</evidence>
<protein>
    <recommendedName>
        <fullName evidence="2">Peroxisomal biogenesis factor 3</fullName>
    </recommendedName>
    <alternativeName>
        <fullName evidence="5">Peroxisomal assembly protein PEX3</fullName>
    </alternativeName>
</protein>
<comment type="caution">
    <text evidence="7">The sequence shown here is derived from an EMBL/GenBank/DDBJ whole genome shotgun (WGS) entry which is preliminary data.</text>
</comment>
<reference evidence="7" key="1">
    <citation type="submission" date="2020-08" db="EMBL/GenBank/DDBJ databases">
        <title>Multicomponent nature underlies the extraordinary mechanical properties of spider dragline silk.</title>
        <authorList>
            <person name="Kono N."/>
            <person name="Nakamura H."/>
            <person name="Mori M."/>
            <person name="Yoshida Y."/>
            <person name="Ohtoshi R."/>
            <person name="Malay A.D."/>
            <person name="Moran D.A.P."/>
            <person name="Tomita M."/>
            <person name="Numata K."/>
            <person name="Arakawa K."/>
        </authorList>
    </citation>
    <scope>NUCLEOTIDE SEQUENCE</scope>
</reference>
<dbReference type="Pfam" id="PF04882">
    <property type="entry name" value="Peroxin-3"/>
    <property type="match status" value="2"/>
</dbReference>
<keyword evidence="6" id="KW-0472">Membrane</keyword>
<dbReference type="EMBL" id="BMAV01017724">
    <property type="protein sequence ID" value="GFY69630.1"/>
    <property type="molecule type" value="Genomic_DNA"/>
</dbReference>
<dbReference type="OrthoDB" id="45930at2759"/>
<evidence type="ECO:0000256" key="5">
    <source>
        <dbReference type="ARBA" id="ARBA00029630"/>
    </source>
</evidence>
<evidence type="ECO:0000256" key="2">
    <source>
        <dbReference type="ARBA" id="ARBA00014294"/>
    </source>
</evidence>
<keyword evidence="6" id="KW-0812">Transmembrane</keyword>
<gene>
    <name evidence="7" type="primary">Pex3</name>
    <name evidence="7" type="ORF">TNIN_383111</name>
</gene>
<keyword evidence="8" id="KW-1185">Reference proteome</keyword>
<dbReference type="GO" id="GO:0030674">
    <property type="term" value="F:protein-macromolecule adaptor activity"/>
    <property type="evidence" value="ECO:0007669"/>
    <property type="project" value="TreeGrafter"/>
</dbReference>
<accession>A0A8X6YEY4</accession>
<dbReference type="InterPro" id="IPR006966">
    <property type="entry name" value="Peroxin-3"/>
</dbReference>
<dbReference type="PANTHER" id="PTHR28080:SF1">
    <property type="entry name" value="PEROXISOMAL BIOGENESIS FACTOR 3"/>
    <property type="match status" value="1"/>
</dbReference>
<feature type="transmembrane region" description="Helical" evidence="6">
    <location>
        <begin position="16"/>
        <end position="33"/>
    </location>
</feature>
<dbReference type="GO" id="GO:0045046">
    <property type="term" value="P:protein import into peroxisome membrane"/>
    <property type="evidence" value="ECO:0007669"/>
    <property type="project" value="TreeGrafter"/>
</dbReference>
<evidence type="ECO:0000313" key="7">
    <source>
        <dbReference type="EMBL" id="GFY69630.1"/>
    </source>
</evidence>
<evidence type="ECO:0000313" key="8">
    <source>
        <dbReference type="Proteomes" id="UP000886998"/>
    </source>
</evidence>
<evidence type="ECO:0000256" key="6">
    <source>
        <dbReference type="SAM" id="Phobius"/>
    </source>
</evidence>